<dbReference type="PROSITE" id="PS50181">
    <property type="entry name" value="FBOX"/>
    <property type="match status" value="1"/>
</dbReference>
<dbReference type="InterPro" id="IPR053222">
    <property type="entry name" value="Zygotic_Embryogenesis-Asso"/>
</dbReference>
<proteinExistence type="predicted"/>
<dbReference type="OrthoDB" id="5876939at2759"/>
<gene>
    <name evidence="2" type="primary">Cnig_chr_III.g11777</name>
    <name evidence="2" type="ORF">B9Z55_011777</name>
</gene>
<keyword evidence="3" id="KW-1185">Reference proteome</keyword>
<evidence type="ECO:0000313" key="3">
    <source>
        <dbReference type="Proteomes" id="UP000230233"/>
    </source>
</evidence>
<organism evidence="2 3">
    <name type="scientific">Caenorhabditis nigoni</name>
    <dbReference type="NCBI Taxonomy" id="1611254"/>
    <lineage>
        <taxon>Eukaryota</taxon>
        <taxon>Metazoa</taxon>
        <taxon>Ecdysozoa</taxon>
        <taxon>Nematoda</taxon>
        <taxon>Chromadorea</taxon>
        <taxon>Rhabditida</taxon>
        <taxon>Rhabditina</taxon>
        <taxon>Rhabditomorpha</taxon>
        <taxon>Rhabditoidea</taxon>
        <taxon>Rhabditidae</taxon>
        <taxon>Peloderinae</taxon>
        <taxon>Caenorhabditis</taxon>
    </lineage>
</organism>
<feature type="domain" description="F-box" evidence="1">
    <location>
        <begin position="7"/>
        <end position="56"/>
    </location>
</feature>
<reference evidence="3" key="1">
    <citation type="submission" date="2017-10" db="EMBL/GenBank/DDBJ databases">
        <title>Rapid genome shrinkage in a self-fertile nematode reveals novel sperm competition proteins.</title>
        <authorList>
            <person name="Yin D."/>
            <person name="Schwarz E.M."/>
            <person name="Thomas C.G."/>
            <person name="Felde R.L."/>
            <person name="Korf I.F."/>
            <person name="Cutter A.D."/>
            <person name="Schartner C.M."/>
            <person name="Ralston E.J."/>
            <person name="Meyer B.J."/>
            <person name="Haag E.S."/>
        </authorList>
    </citation>
    <scope>NUCLEOTIDE SEQUENCE [LARGE SCALE GENOMIC DNA]</scope>
    <source>
        <strain evidence="3">JU1422</strain>
    </source>
</reference>
<accession>A0A2G5ULL9</accession>
<dbReference type="Pfam" id="PF07735">
    <property type="entry name" value="FBA_2"/>
    <property type="match status" value="1"/>
</dbReference>
<dbReference type="Pfam" id="PF00646">
    <property type="entry name" value="F-box"/>
    <property type="match status" value="1"/>
</dbReference>
<evidence type="ECO:0000313" key="2">
    <source>
        <dbReference type="EMBL" id="PIC40434.1"/>
    </source>
</evidence>
<dbReference type="InterPro" id="IPR001810">
    <property type="entry name" value="F-box_dom"/>
</dbReference>
<dbReference type="AlphaFoldDB" id="A0A2G5ULL9"/>
<name>A0A2G5ULL9_9PELO</name>
<dbReference type="InterPro" id="IPR012885">
    <property type="entry name" value="F-box_Sdz-33"/>
</dbReference>
<dbReference type="STRING" id="1611254.A0A2G5ULL9"/>
<evidence type="ECO:0000259" key="1">
    <source>
        <dbReference type="PROSITE" id="PS50181"/>
    </source>
</evidence>
<dbReference type="Proteomes" id="UP000230233">
    <property type="component" value="Chromosome III"/>
</dbReference>
<sequence length="317" mass="36807">MDAGVPRFPFLRLPEDVQLKAVRQMPMMEILNFSLSSKQTKSTVRKLKVDVYGIDVQINEKIQITVAGSHRVVLTFNDPNDMAPKAEFRWRVPSQLIPNPGFRFEQWPNHLLYIFNQPRIRNLVFDGVPCIQDLLSFRRTFDKFQSLTIHSTCPDHVAQEVLNNFRPKNKLVLKKHMPDIDHYITSNLDEIHMKTIIELDQLLIMNSNLISIRTPKFSSRDMNRFLKLWIAGSNRNLEVLGIVFESPPGLEMNKVLKGISHENVPDDVGRKFTDWRIERLSWVVYGGINIRRRGDGAIATIKYVADNRIFYMYVSPS</sequence>
<protein>
    <recommendedName>
        <fullName evidence="1">F-box domain-containing protein</fullName>
    </recommendedName>
</protein>
<dbReference type="PANTHER" id="PTHR22899">
    <property type="entry name" value="CYCLIN-RELATED F-BOX FAMILY"/>
    <property type="match status" value="1"/>
</dbReference>
<comment type="caution">
    <text evidence="2">The sequence shown here is derived from an EMBL/GenBank/DDBJ whole genome shotgun (WGS) entry which is preliminary data.</text>
</comment>
<dbReference type="EMBL" id="PDUG01000003">
    <property type="protein sequence ID" value="PIC40434.1"/>
    <property type="molecule type" value="Genomic_DNA"/>
</dbReference>